<accession>A0A653SDT1</accession>
<evidence type="ECO:0000313" key="3">
    <source>
        <dbReference type="EMBL" id="VXB62937.1"/>
    </source>
</evidence>
<dbReference type="EMBL" id="CABWMH010000008">
    <property type="protein sequence ID" value="VXB62937.1"/>
    <property type="molecule type" value="Genomic_DNA"/>
</dbReference>
<comment type="caution">
    <text evidence="2">The sequence shown here is derived from an EMBL/GenBank/DDBJ whole genome shotgun (WGS) entry which is preliminary data.</text>
</comment>
<reference evidence="2 5" key="2">
    <citation type="submission" date="2020-05" db="EMBL/GenBank/DDBJ databases">
        <title>Whole Genome Sequences of Enterobacteriales Associated with the International Space Station.</title>
        <authorList>
            <person name="Bharadwaj A."/>
            <person name="Daudu R."/>
            <person name="Singh N."/>
            <person name="Wood J."/>
            <person name="Debieu M."/>
            <person name="Mason C."/>
            <person name="Wang C."/>
            <person name="Venkateswaran K."/>
        </authorList>
    </citation>
    <scope>NUCLEOTIDE SEQUENCE [LARGE SCALE GENOMIC DNA]</scope>
    <source>
        <strain evidence="2 5">IF5SW-B1</strain>
    </source>
</reference>
<dbReference type="GeneID" id="57345624"/>
<evidence type="ECO:0000313" key="2">
    <source>
        <dbReference type="EMBL" id="NUY96915.1"/>
    </source>
</evidence>
<reference evidence="1 6" key="3">
    <citation type="submission" date="2024-04" db="EMBL/GenBank/DDBJ databases">
        <authorList>
            <person name="Suleimanova A.D."/>
            <person name="Pudova D.S."/>
            <person name="Shagimardanova E.I."/>
            <person name="Sharipova M.R."/>
        </authorList>
    </citation>
    <scope>NUCLEOTIDE SEQUENCE [LARGE SCALE GENOMIC DNA]</scope>
    <source>
        <strain evidence="1 6">3.1</strain>
    </source>
</reference>
<keyword evidence="6" id="KW-1185">Reference proteome</keyword>
<dbReference type="EMBL" id="JBCGBG010000001">
    <property type="protein sequence ID" value="MEL7694397.1"/>
    <property type="molecule type" value="Genomic_DNA"/>
</dbReference>
<name>A0A653SDT1_9GAMM</name>
<sequence length="58" mass="6384">MKTSQNLQAAWHQWLSFSAFSLAGVAFEGARFGSVVSPVTAVAKAKKWRTADEIKEKD</sequence>
<evidence type="ECO:0000313" key="5">
    <source>
        <dbReference type="Proteomes" id="UP000566985"/>
    </source>
</evidence>
<gene>
    <name evidence="1" type="ORF">AABB92_01800</name>
    <name evidence="2" type="ORF">HU668_10650</name>
    <name evidence="3" type="ORF">PANT111_160235</name>
</gene>
<organism evidence="2 5">
    <name type="scientific">Pantoea brenneri</name>
    <dbReference type="NCBI Taxonomy" id="472694"/>
    <lineage>
        <taxon>Bacteria</taxon>
        <taxon>Pseudomonadati</taxon>
        <taxon>Pseudomonadota</taxon>
        <taxon>Gammaproteobacteria</taxon>
        <taxon>Enterobacterales</taxon>
        <taxon>Erwiniaceae</taxon>
        <taxon>Pantoea</taxon>
    </lineage>
</organism>
<proteinExistence type="predicted"/>
<dbReference type="AlphaFoldDB" id="A0A653SDT1"/>
<dbReference type="EMBL" id="JABWPM010000009">
    <property type="protein sequence ID" value="NUY96915.1"/>
    <property type="molecule type" value="Genomic_DNA"/>
</dbReference>
<dbReference type="Proteomes" id="UP001468095">
    <property type="component" value="Unassembled WGS sequence"/>
</dbReference>
<evidence type="ECO:0000313" key="4">
    <source>
        <dbReference type="Proteomes" id="UP000433737"/>
    </source>
</evidence>
<dbReference type="RefSeq" id="WP_162836812.1">
    <property type="nucleotide sequence ID" value="NZ_CAUQFK010000091.1"/>
</dbReference>
<protein>
    <submittedName>
        <fullName evidence="2">Uncharacterized protein</fullName>
    </submittedName>
</protein>
<reference evidence="3 4" key="1">
    <citation type="submission" date="2019-10" db="EMBL/GenBank/DDBJ databases">
        <authorList>
            <person name="Karimi E."/>
        </authorList>
    </citation>
    <scope>NUCLEOTIDE SEQUENCE [LARGE SCALE GENOMIC DNA]</scope>
    <source>
        <strain evidence="3">Pantoea sp. 111</strain>
    </source>
</reference>
<evidence type="ECO:0000313" key="6">
    <source>
        <dbReference type="Proteomes" id="UP001468095"/>
    </source>
</evidence>
<dbReference type="Proteomes" id="UP000433737">
    <property type="component" value="Unassembled WGS sequence"/>
</dbReference>
<evidence type="ECO:0000313" key="1">
    <source>
        <dbReference type="EMBL" id="MEL7694397.1"/>
    </source>
</evidence>
<dbReference type="Proteomes" id="UP000566985">
    <property type="component" value="Unassembled WGS sequence"/>
</dbReference>